<dbReference type="Proteomes" id="UP000238157">
    <property type="component" value="Unassembled WGS sequence"/>
</dbReference>
<name>A0A2T0WEX1_9BACT</name>
<dbReference type="PROSITE" id="PS51257">
    <property type="entry name" value="PROKAR_LIPOPROTEIN"/>
    <property type="match status" value="1"/>
</dbReference>
<gene>
    <name evidence="1" type="ORF">CLW00_1134</name>
</gene>
<dbReference type="OrthoDB" id="838897at2"/>
<sequence length="272" mass="30888">MYRNLFVVFSFLLLSSCYGDIDKNISTDLQIEGNEVFNISLVLDESLIFAFDSFEDYRKADTTSVLGCPNILIDETEKKVTLEFMGNRQCVNENNLSRTGKIHVRFINESSFTSTILEYDGYTVRGNKISGKREFIKRRMSNGFNNTPMVETFENFLIIDEKGSSSQLKGDFEHRTLSLNNISTEIVSNGSLEGRNITGRPILMNRNQPKRYSITCLKGGFVIPSSGSETWQVVRHTNQATSHQLIFESEAACQNLATITLHDGRTIQYRQL</sequence>
<keyword evidence="2" id="KW-1185">Reference proteome</keyword>
<organism evidence="1 2">
    <name type="scientific">Mongoliibacter ruber</name>
    <dbReference type="NCBI Taxonomy" id="1750599"/>
    <lineage>
        <taxon>Bacteria</taxon>
        <taxon>Pseudomonadati</taxon>
        <taxon>Bacteroidota</taxon>
        <taxon>Cytophagia</taxon>
        <taxon>Cytophagales</taxon>
        <taxon>Cyclobacteriaceae</taxon>
        <taxon>Mongoliibacter</taxon>
    </lineage>
</organism>
<comment type="caution">
    <text evidence="1">The sequence shown here is derived from an EMBL/GenBank/DDBJ whole genome shotgun (WGS) entry which is preliminary data.</text>
</comment>
<proteinExistence type="predicted"/>
<evidence type="ECO:0008006" key="3">
    <source>
        <dbReference type="Google" id="ProtNLM"/>
    </source>
</evidence>
<dbReference type="AlphaFoldDB" id="A0A2T0WEX1"/>
<reference evidence="1 2" key="1">
    <citation type="submission" date="2018-03" db="EMBL/GenBank/DDBJ databases">
        <title>Genomic Encyclopedia of Archaeal and Bacterial Type Strains, Phase II (KMG-II): from individual species to whole genera.</title>
        <authorList>
            <person name="Goeker M."/>
        </authorList>
    </citation>
    <scope>NUCLEOTIDE SEQUENCE [LARGE SCALE GENOMIC DNA]</scope>
    <source>
        <strain evidence="1 2">DSM 27929</strain>
    </source>
</reference>
<dbReference type="EMBL" id="PVTR01000013">
    <property type="protein sequence ID" value="PRY85257.1"/>
    <property type="molecule type" value="Genomic_DNA"/>
</dbReference>
<protein>
    <recommendedName>
        <fullName evidence="3">Lipoprotein</fullName>
    </recommendedName>
</protein>
<evidence type="ECO:0000313" key="2">
    <source>
        <dbReference type="Proteomes" id="UP000238157"/>
    </source>
</evidence>
<accession>A0A2T0WEX1</accession>
<dbReference type="RefSeq" id="WP_106135083.1">
    <property type="nucleotide sequence ID" value="NZ_PVTR01000013.1"/>
</dbReference>
<evidence type="ECO:0000313" key="1">
    <source>
        <dbReference type="EMBL" id="PRY85257.1"/>
    </source>
</evidence>